<evidence type="ECO:0000313" key="1">
    <source>
        <dbReference type="EMBL" id="OWY95288.1"/>
    </source>
</evidence>
<dbReference type="EMBL" id="NBNE01013130">
    <property type="protein sequence ID" value="OWY95288.1"/>
    <property type="molecule type" value="Genomic_DNA"/>
</dbReference>
<reference evidence="2" key="1">
    <citation type="submission" date="2017-03" db="EMBL/GenBank/DDBJ databases">
        <title>Phytopthora megakarya and P. palmivora, two closely related causual agents of cacao black pod achieved similar genome size and gene model numbers by different mechanisms.</title>
        <authorList>
            <person name="Ali S."/>
            <person name="Shao J."/>
            <person name="Larry D.J."/>
            <person name="Kronmiller B."/>
            <person name="Shen D."/>
            <person name="Strem M.D."/>
            <person name="Melnick R.L."/>
            <person name="Guiltinan M.J."/>
            <person name="Tyler B.M."/>
            <person name="Meinhardt L.W."/>
            <person name="Bailey B.A."/>
        </authorList>
    </citation>
    <scope>NUCLEOTIDE SEQUENCE [LARGE SCALE GENOMIC DNA]</scope>
    <source>
        <strain evidence="2">zdho120</strain>
    </source>
</reference>
<comment type="caution">
    <text evidence="1">The sequence shown here is derived from an EMBL/GenBank/DDBJ whole genome shotgun (WGS) entry which is preliminary data.</text>
</comment>
<organism evidence="1 2">
    <name type="scientific">Phytophthora megakarya</name>
    <dbReference type="NCBI Taxonomy" id="4795"/>
    <lineage>
        <taxon>Eukaryota</taxon>
        <taxon>Sar</taxon>
        <taxon>Stramenopiles</taxon>
        <taxon>Oomycota</taxon>
        <taxon>Peronosporomycetes</taxon>
        <taxon>Peronosporales</taxon>
        <taxon>Peronosporaceae</taxon>
        <taxon>Phytophthora</taxon>
    </lineage>
</organism>
<gene>
    <name evidence="1" type="ORF">PHMEG_00034743</name>
</gene>
<name>A0A225UQN9_9STRA</name>
<dbReference type="Proteomes" id="UP000198211">
    <property type="component" value="Unassembled WGS sequence"/>
</dbReference>
<accession>A0A225UQN9</accession>
<evidence type="ECO:0000313" key="2">
    <source>
        <dbReference type="Proteomes" id="UP000198211"/>
    </source>
</evidence>
<sequence>MSNSVVYVWCDLMEGQGDFSGYHIDETGWLRLRPEALALGKFFNSTTMEGYSRLVPFSVGGVPNDQFATIVAKTNEEQVDDVGRMLEKMLFDKPQLSHCESVCLTKETSDNCKSLTLRDLILSNLQQEMIYSKAGTGLHSDILRRS</sequence>
<proteinExistence type="predicted"/>
<dbReference type="AlphaFoldDB" id="A0A225UQN9"/>
<protein>
    <submittedName>
        <fullName evidence="1">Uncharacterized protein</fullName>
    </submittedName>
</protein>
<keyword evidence="2" id="KW-1185">Reference proteome</keyword>